<sequence>MSEMMSEMETRVGKVRKLTEAEQYQAVSLFTQSRGERPSYYDSDMEWFLEENYDSYVKVGDDLYHAVEQTILGNDEVSVLTPVEGEPDMYNFLFTFYNGGTCFSEMLADAIKREKNPSKY</sequence>
<proteinExistence type="predicted"/>
<gene>
    <name evidence="1" type="ORF">JEFDOCMN_00028</name>
</gene>
<dbReference type="EMBL" id="ON113170">
    <property type="protein sequence ID" value="UQT00591.1"/>
    <property type="molecule type" value="Genomic_DNA"/>
</dbReference>
<keyword evidence="2" id="KW-1185">Reference proteome</keyword>
<name>A0A9E7DV38_9CAUD</name>
<dbReference type="Proteomes" id="UP001057557">
    <property type="component" value="Segment"/>
</dbReference>
<organism evidence="1 2">
    <name type="scientific">Enterococcus phage vB_OCPT_CCS1</name>
    <dbReference type="NCBI Taxonomy" id="2922323"/>
    <lineage>
        <taxon>Viruses</taxon>
        <taxon>Duplodnaviria</taxon>
        <taxon>Heunggongvirae</taxon>
        <taxon>Uroviricota</taxon>
        <taxon>Caudoviricetes</taxon>
        <taxon>Herelleviridae</taxon>
        <taxon>Brockvirinae</taxon>
        <taxon>Schiekvirus</taxon>
        <taxon>Schiekvirus Ccs1</taxon>
    </lineage>
</organism>
<protein>
    <submittedName>
        <fullName evidence="1">Uncharacterized protein</fullName>
    </submittedName>
</protein>
<evidence type="ECO:0000313" key="1">
    <source>
        <dbReference type="EMBL" id="UQT00591.1"/>
    </source>
</evidence>
<accession>A0A9E7DV38</accession>
<reference evidence="1" key="1">
    <citation type="submission" date="2022-03" db="EMBL/GenBank/DDBJ databases">
        <title>Phage cocktails constrain the growth of Enterococcus.</title>
        <authorList>
            <person name="Wandro S."/>
        </authorList>
    </citation>
    <scope>NUCLEOTIDE SEQUENCE</scope>
</reference>
<evidence type="ECO:0000313" key="2">
    <source>
        <dbReference type="Proteomes" id="UP001057557"/>
    </source>
</evidence>